<keyword evidence="1" id="KW-0805">Transcription regulation</keyword>
<dbReference type="CDD" id="cd01392">
    <property type="entry name" value="HTH_LacI"/>
    <property type="match status" value="1"/>
</dbReference>
<dbReference type="SUPFAM" id="SSF47413">
    <property type="entry name" value="lambda repressor-like DNA-binding domains"/>
    <property type="match status" value="1"/>
</dbReference>
<evidence type="ECO:0000259" key="4">
    <source>
        <dbReference type="PROSITE" id="PS50932"/>
    </source>
</evidence>
<dbReference type="KEGG" id="gai:IMCC3135_09585"/>
<gene>
    <name evidence="5" type="primary">gntR_6</name>
    <name evidence="5" type="ORF">IMCC3135_09585</name>
</gene>
<name>A0A2Z2NXY7_9GAMM</name>
<dbReference type="InterPro" id="IPR001761">
    <property type="entry name" value="Peripla_BP/Lac1_sug-bd_dom"/>
</dbReference>
<dbReference type="InterPro" id="IPR000843">
    <property type="entry name" value="HTH_LacI"/>
</dbReference>
<evidence type="ECO:0000256" key="2">
    <source>
        <dbReference type="ARBA" id="ARBA00023125"/>
    </source>
</evidence>
<dbReference type="InterPro" id="IPR028082">
    <property type="entry name" value="Peripla_BP_I"/>
</dbReference>
<reference evidence="5 6" key="1">
    <citation type="submission" date="2016-12" db="EMBL/GenBank/DDBJ databases">
        <authorList>
            <person name="Song W.-J."/>
            <person name="Kurnit D.M."/>
        </authorList>
    </citation>
    <scope>NUCLEOTIDE SEQUENCE [LARGE SCALE GENOMIC DNA]</scope>
    <source>
        <strain evidence="5 6">IMCC3135</strain>
    </source>
</reference>
<dbReference type="Pfam" id="PF00532">
    <property type="entry name" value="Peripla_BP_1"/>
    <property type="match status" value="1"/>
</dbReference>
<proteinExistence type="predicted"/>
<sequence>MHDVAIRAKVGKITVSRVLRTPEKVAEKTRQRVLDAIRDLGYVPDGMAGALSSSRSKIVGALVSTLADSVFTSTIEGLSRNLRRSNYELLLANTDYAPELEDAAVRTLLSRRPDGLVLTSSQHTPQLRELLLRSNVPVVELWDLPENPIGHVVGFSNRLAGRAITEYLIARSHRKIAFIGGNRSGDVRGQQRAEGYQDVLLEAGLGAALFIDSPSPELSDVEAGAQGISSALERWPDLDAVICVSDPLAMGALCEAARKGINVPSDLAVTGFGGLELSQPAGLNLTTIEFPGKRIGEMAADILLNSEDSDTRQIVDLGFELIRRATA</sequence>
<evidence type="ECO:0000256" key="1">
    <source>
        <dbReference type="ARBA" id="ARBA00023015"/>
    </source>
</evidence>
<dbReference type="Pfam" id="PF00356">
    <property type="entry name" value="LacI"/>
    <property type="match status" value="1"/>
</dbReference>
<evidence type="ECO:0000313" key="6">
    <source>
        <dbReference type="Proteomes" id="UP000250079"/>
    </source>
</evidence>
<organism evidence="5 6">
    <name type="scientific">Granulosicoccus antarcticus IMCC3135</name>
    <dbReference type="NCBI Taxonomy" id="1192854"/>
    <lineage>
        <taxon>Bacteria</taxon>
        <taxon>Pseudomonadati</taxon>
        <taxon>Pseudomonadota</taxon>
        <taxon>Gammaproteobacteria</taxon>
        <taxon>Chromatiales</taxon>
        <taxon>Granulosicoccaceae</taxon>
        <taxon>Granulosicoccus</taxon>
    </lineage>
</organism>
<dbReference type="Gene3D" id="3.40.50.2300">
    <property type="match status" value="2"/>
</dbReference>
<dbReference type="PANTHER" id="PTHR30146">
    <property type="entry name" value="LACI-RELATED TRANSCRIPTIONAL REPRESSOR"/>
    <property type="match status" value="1"/>
</dbReference>
<dbReference type="SUPFAM" id="SSF53822">
    <property type="entry name" value="Periplasmic binding protein-like I"/>
    <property type="match status" value="1"/>
</dbReference>
<dbReference type="GO" id="GO:0003700">
    <property type="term" value="F:DNA-binding transcription factor activity"/>
    <property type="evidence" value="ECO:0007669"/>
    <property type="project" value="TreeGrafter"/>
</dbReference>
<dbReference type="InterPro" id="IPR010982">
    <property type="entry name" value="Lambda_DNA-bd_dom_sf"/>
</dbReference>
<feature type="domain" description="HTH lacI-type" evidence="4">
    <location>
        <begin position="1"/>
        <end position="53"/>
    </location>
</feature>
<protein>
    <submittedName>
        <fullName evidence="5">HTH-type transcriptional regulator GntR</fullName>
    </submittedName>
</protein>
<keyword evidence="2" id="KW-0238">DNA-binding</keyword>
<dbReference type="SMART" id="SM00354">
    <property type="entry name" value="HTH_LACI"/>
    <property type="match status" value="1"/>
</dbReference>
<dbReference type="EMBL" id="CP018632">
    <property type="protein sequence ID" value="ASJ72014.1"/>
    <property type="molecule type" value="Genomic_DNA"/>
</dbReference>
<dbReference type="GO" id="GO:0000976">
    <property type="term" value="F:transcription cis-regulatory region binding"/>
    <property type="evidence" value="ECO:0007669"/>
    <property type="project" value="TreeGrafter"/>
</dbReference>
<dbReference type="Proteomes" id="UP000250079">
    <property type="component" value="Chromosome"/>
</dbReference>
<dbReference type="Gene3D" id="1.10.260.40">
    <property type="entry name" value="lambda repressor-like DNA-binding domains"/>
    <property type="match status" value="1"/>
</dbReference>
<evidence type="ECO:0000256" key="3">
    <source>
        <dbReference type="ARBA" id="ARBA00023163"/>
    </source>
</evidence>
<dbReference type="PANTHER" id="PTHR30146:SF33">
    <property type="entry name" value="TRANSCRIPTIONAL REGULATOR"/>
    <property type="match status" value="1"/>
</dbReference>
<dbReference type="PROSITE" id="PS00356">
    <property type="entry name" value="HTH_LACI_1"/>
    <property type="match status" value="1"/>
</dbReference>
<dbReference type="PROSITE" id="PS50932">
    <property type="entry name" value="HTH_LACI_2"/>
    <property type="match status" value="1"/>
</dbReference>
<keyword evidence="6" id="KW-1185">Reference proteome</keyword>
<evidence type="ECO:0000313" key="5">
    <source>
        <dbReference type="EMBL" id="ASJ72014.1"/>
    </source>
</evidence>
<keyword evidence="3" id="KW-0804">Transcription</keyword>
<dbReference type="AlphaFoldDB" id="A0A2Z2NXY7"/>
<accession>A0A2Z2NXY7</accession>
<dbReference type="CDD" id="cd01575">
    <property type="entry name" value="PBP1_GntR"/>
    <property type="match status" value="1"/>
</dbReference>